<dbReference type="AlphaFoldDB" id="A0A7C3WU86"/>
<evidence type="ECO:0000256" key="3">
    <source>
        <dbReference type="ARBA" id="ARBA00022884"/>
    </source>
</evidence>
<evidence type="ECO:0000256" key="1">
    <source>
        <dbReference type="ARBA" id="ARBA00010528"/>
    </source>
</evidence>
<evidence type="ECO:0000256" key="5">
    <source>
        <dbReference type="ARBA" id="ARBA00023274"/>
    </source>
</evidence>
<dbReference type="PROSITE" id="PS00939">
    <property type="entry name" value="RIBOSOMAL_L1E"/>
    <property type="match status" value="1"/>
</dbReference>
<dbReference type="PANTHER" id="PTHR19431">
    <property type="entry name" value="60S RIBOSOMAL PROTEIN L4"/>
    <property type="match status" value="1"/>
</dbReference>
<dbReference type="SUPFAM" id="SSF52166">
    <property type="entry name" value="Ribosomal protein L4"/>
    <property type="match status" value="1"/>
</dbReference>
<dbReference type="InterPro" id="IPR045240">
    <property type="entry name" value="Ribosomal_uL4_euk/arch"/>
</dbReference>
<protein>
    <recommendedName>
        <fullName evidence="6">Large ribosomal subunit protein uL4</fullName>
    </recommendedName>
</protein>
<dbReference type="GO" id="GO:0005840">
    <property type="term" value="C:ribosome"/>
    <property type="evidence" value="ECO:0007669"/>
    <property type="project" value="UniProtKB-KW"/>
</dbReference>
<comment type="function">
    <text evidence="6">Forms part of the polypeptide exit tunnel.</text>
</comment>
<dbReference type="GO" id="GO:1990904">
    <property type="term" value="C:ribonucleoprotein complex"/>
    <property type="evidence" value="ECO:0007669"/>
    <property type="project" value="UniProtKB-KW"/>
</dbReference>
<evidence type="ECO:0000256" key="4">
    <source>
        <dbReference type="ARBA" id="ARBA00022980"/>
    </source>
</evidence>
<dbReference type="InterPro" id="IPR002136">
    <property type="entry name" value="Ribosomal_uL4"/>
</dbReference>
<comment type="caution">
    <text evidence="7">The sequence shown here is derived from an EMBL/GenBank/DDBJ whole genome shotgun (WGS) entry which is preliminary data.</text>
</comment>
<gene>
    <name evidence="6" type="primary">rpl4</name>
    <name evidence="7" type="ORF">ENV88_05140</name>
</gene>
<dbReference type="GO" id="GO:0019843">
    <property type="term" value="F:rRNA binding"/>
    <property type="evidence" value="ECO:0007669"/>
    <property type="project" value="UniProtKB-UniRule"/>
</dbReference>
<dbReference type="Pfam" id="PF00573">
    <property type="entry name" value="Ribosomal_L4"/>
    <property type="match status" value="1"/>
</dbReference>
<organism evidence="7">
    <name type="scientific">Thermofilum pendens</name>
    <dbReference type="NCBI Taxonomy" id="2269"/>
    <lineage>
        <taxon>Archaea</taxon>
        <taxon>Thermoproteota</taxon>
        <taxon>Thermoprotei</taxon>
        <taxon>Thermofilales</taxon>
        <taxon>Thermofilaceae</taxon>
        <taxon>Thermofilum</taxon>
    </lineage>
</organism>
<evidence type="ECO:0000256" key="6">
    <source>
        <dbReference type="HAMAP-Rule" id="MF_01328"/>
    </source>
</evidence>
<sequence length="259" mass="28262">MVVPVYNLEGESVGQVELPTVFKTPLRKDLIRRAFLSAFTAGLQPKGADPLAGLRTTAESLGVGYGIARVARIKGGLRAARVPQAVKGRRAHPPKVEKKLHERINKKERRLALMSAIAATAVREVVESRGHVVPDKPLPIVVEDELESILQTSELKKVLVKLGLWADVERAHEGTRIRAGKGKMRGRRYKVPVSLLIVVRKNNGIAKAARNLPGVTVKTVKNLSVMDLAPGGHPGRLTVYTVGALEELRARFSVEVIQK</sequence>
<dbReference type="GO" id="GO:0006412">
    <property type="term" value="P:translation"/>
    <property type="evidence" value="ECO:0007669"/>
    <property type="project" value="UniProtKB-UniRule"/>
</dbReference>
<dbReference type="HAMAP" id="MF_01328_A">
    <property type="entry name" value="Ribosomal_uL4_A"/>
    <property type="match status" value="1"/>
</dbReference>
<dbReference type="InterPro" id="IPR019970">
    <property type="entry name" value="Ribosomall_uL4-arc"/>
</dbReference>
<evidence type="ECO:0000313" key="7">
    <source>
        <dbReference type="EMBL" id="HGB25405.1"/>
    </source>
</evidence>
<comment type="function">
    <text evidence="6">One of the primary rRNA binding proteins, this protein initially binds near the 5'-end of the 23S rRNA. It is important during the early stages of 50S assembly. It makes multiple contacts with different domains of the 23S rRNA in the assembled 50S subunit and ribosome.</text>
</comment>
<name>A0A7C3WU86_THEPE</name>
<keyword evidence="5 6" id="KW-0687">Ribonucleoprotein</keyword>
<proteinExistence type="inferred from homology"/>
<dbReference type="InterPro" id="IPR023574">
    <property type="entry name" value="Ribosomal_uL4_dom_sf"/>
</dbReference>
<keyword evidence="4 6" id="KW-0689">Ribosomal protein</keyword>
<comment type="subunit">
    <text evidence="6">Part of the 50S ribosomal subunit.</text>
</comment>
<evidence type="ECO:0000256" key="2">
    <source>
        <dbReference type="ARBA" id="ARBA00022730"/>
    </source>
</evidence>
<dbReference type="FunFam" id="3.40.1370.10:FF:000011">
    <property type="entry name" value="50S ribosomal protein L4"/>
    <property type="match status" value="1"/>
</dbReference>
<keyword evidence="2 6" id="KW-0699">rRNA-binding</keyword>
<dbReference type="InterPro" id="IPR013000">
    <property type="entry name" value="Ribosomal_uL4_euk/arc_CS"/>
</dbReference>
<dbReference type="EMBL" id="DTIB01000091">
    <property type="protein sequence ID" value="HGB25405.1"/>
    <property type="molecule type" value="Genomic_DNA"/>
</dbReference>
<accession>A0A7C3WU86</accession>
<dbReference type="Gene3D" id="3.40.1370.10">
    <property type="match status" value="1"/>
</dbReference>
<dbReference type="NCBIfam" id="TIGR03672">
    <property type="entry name" value="rpl4p_arch"/>
    <property type="match status" value="1"/>
</dbReference>
<comment type="similarity">
    <text evidence="1 6">Belongs to the universal ribosomal protein uL4 family.</text>
</comment>
<reference evidence="7" key="1">
    <citation type="journal article" date="2020" name="mSystems">
        <title>Genome- and Community-Level Interaction Insights into Carbon Utilization and Element Cycling Functions of Hydrothermarchaeota in Hydrothermal Sediment.</title>
        <authorList>
            <person name="Zhou Z."/>
            <person name="Liu Y."/>
            <person name="Xu W."/>
            <person name="Pan J."/>
            <person name="Luo Z.H."/>
            <person name="Li M."/>
        </authorList>
    </citation>
    <scope>NUCLEOTIDE SEQUENCE [LARGE SCALE GENOMIC DNA]</scope>
    <source>
        <strain evidence="7">SpSt-8</strain>
    </source>
</reference>
<dbReference type="GO" id="GO:0003735">
    <property type="term" value="F:structural constituent of ribosome"/>
    <property type="evidence" value="ECO:0007669"/>
    <property type="project" value="InterPro"/>
</dbReference>
<keyword evidence="3 6" id="KW-0694">RNA-binding</keyword>